<gene>
    <name evidence="7" type="ORF">M8H41_24675</name>
</gene>
<evidence type="ECO:0000256" key="4">
    <source>
        <dbReference type="ARBA" id="ARBA00023172"/>
    </source>
</evidence>
<name>A0ABT8QXC6_9FIRM</name>
<dbReference type="InterPro" id="IPR036162">
    <property type="entry name" value="Resolvase-like_N_sf"/>
</dbReference>
<keyword evidence="3" id="KW-0238">DNA-binding</keyword>
<accession>A0ABT8QXC6</accession>
<reference evidence="7" key="1">
    <citation type="submission" date="2022-05" db="EMBL/GenBank/DDBJ databases">
        <title>Expanded diversity of anoxic marine methylotrophy in a Black Sea sulfate reducing microorganism.</title>
        <authorList>
            <person name="Fischer P.Q."/>
            <person name="Stams A.J.M."/>
            <person name="Villanueva L."/>
            <person name="Sousa D.Z."/>
        </authorList>
    </citation>
    <scope>NUCLEOTIDE SEQUENCE</scope>
    <source>
        <strain evidence="7">P130</strain>
    </source>
</reference>
<dbReference type="SUPFAM" id="SSF53041">
    <property type="entry name" value="Resolvase-like"/>
    <property type="match status" value="1"/>
</dbReference>
<dbReference type="PROSITE" id="PS00398">
    <property type="entry name" value="RECOMBINASES_2"/>
    <property type="match status" value="1"/>
</dbReference>
<dbReference type="InterPro" id="IPR006118">
    <property type="entry name" value="Recombinase_CS"/>
</dbReference>
<feature type="active site" description="O-(5'-phospho-DNA)-serine intermediate" evidence="5">
    <location>
        <position position="9"/>
    </location>
</feature>
<feature type="domain" description="Resolvase/invertase-type recombinase catalytic" evidence="6">
    <location>
        <begin position="1"/>
        <end position="134"/>
    </location>
</feature>
<dbReference type="SMART" id="SM00857">
    <property type="entry name" value="Resolvase"/>
    <property type="match status" value="1"/>
</dbReference>
<dbReference type="InterPro" id="IPR006119">
    <property type="entry name" value="Resolv_N"/>
</dbReference>
<dbReference type="Gene3D" id="3.40.50.1390">
    <property type="entry name" value="Resolvase, N-terminal catalytic domain"/>
    <property type="match status" value="1"/>
</dbReference>
<evidence type="ECO:0000256" key="2">
    <source>
        <dbReference type="ARBA" id="ARBA00022908"/>
    </source>
</evidence>
<dbReference type="Proteomes" id="UP001176021">
    <property type="component" value="Unassembled WGS sequence"/>
</dbReference>
<dbReference type="InterPro" id="IPR050639">
    <property type="entry name" value="SSR_resolvase"/>
</dbReference>
<evidence type="ECO:0000259" key="6">
    <source>
        <dbReference type="PROSITE" id="PS51736"/>
    </source>
</evidence>
<protein>
    <submittedName>
        <fullName evidence="7">Recombinase family protein</fullName>
    </submittedName>
</protein>
<organism evidence="7 8">
    <name type="scientific">Desulfosporosinus nitroreducens</name>
    <dbReference type="NCBI Taxonomy" id="2018668"/>
    <lineage>
        <taxon>Bacteria</taxon>
        <taxon>Bacillati</taxon>
        <taxon>Bacillota</taxon>
        <taxon>Clostridia</taxon>
        <taxon>Eubacteriales</taxon>
        <taxon>Desulfitobacteriaceae</taxon>
        <taxon>Desulfosporosinus</taxon>
    </lineage>
</organism>
<dbReference type="Pfam" id="PF00239">
    <property type="entry name" value="Resolvase"/>
    <property type="match status" value="1"/>
</dbReference>
<dbReference type="EMBL" id="JAMJEV010000040">
    <property type="protein sequence ID" value="MDO0825996.1"/>
    <property type="molecule type" value="Genomic_DNA"/>
</dbReference>
<keyword evidence="8" id="KW-1185">Reference proteome</keyword>
<evidence type="ECO:0000313" key="8">
    <source>
        <dbReference type="Proteomes" id="UP001176021"/>
    </source>
</evidence>
<evidence type="ECO:0000256" key="5">
    <source>
        <dbReference type="PROSITE-ProRule" id="PRU10137"/>
    </source>
</evidence>
<dbReference type="CDD" id="cd03768">
    <property type="entry name" value="SR_ResInv"/>
    <property type="match status" value="1"/>
</dbReference>
<evidence type="ECO:0000256" key="3">
    <source>
        <dbReference type="ARBA" id="ARBA00023125"/>
    </source>
</evidence>
<dbReference type="InterPro" id="IPR006120">
    <property type="entry name" value="Resolvase_HTH_dom"/>
</dbReference>
<proteinExistence type="inferred from homology"/>
<dbReference type="Pfam" id="PF02796">
    <property type="entry name" value="HTH_7"/>
    <property type="match status" value="1"/>
</dbReference>
<sequence length="184" mass="21105">MVFGYCRVSTEQQNLERQLDLLRKYTCDEILTEKMTGTKSDRPVLNLLKEKIREGDIIIIESLTRLGRSTKDLIELVEYFNSKGVNLISLKEHLDSTTATGKAMIGMLSVMAQFERDLIAERTREGLKSARARGRVGGRPKKDEKAINKAIKLYDSQEYSIKEIVDMTSISQATLYRRIKERKI</sequence>
<evidence type="ECO:0000313" key="7">
    <source>
        <dbReference type="EMBL" id="MDO0825996.1"/>
    </source>
</evidence>
<keyword evidence="4" id="KW-0233">DNA recombination</keyword>
<dbReference type="RefSeq" id="WP_302050352.1">
    <property type="nucleotide sequence ID" value="NZ_JAMJEV010000040.1"/>
</dbReference>
<dbReference type="PROSITE" id="PS51736">
    <property type="entry name" value="RECOMBINASES_3"/>
    <property type="match status" value="1"/>
</dbReference>
<dbReference type="Gene3D" id="1.10.10.60">
    <property type="entry name" value="Homeodomain-like"/>
    <property type="match status" value="1"/>
</dbReference>
<keyword evidence="2" id="KW-0229">DNA integration</keyword>
<evidence type="ECO:0000256" key="1">
    <source>
        <dbReference type="ARBA" id="ARBA00009913"/>
    </source>
</evidence>
<comment type="similarity">
    <text evidence="1">Belongs to the site-specific recombinase resolvase family.</text>
</comment>
<dbReference type="PANTHER" id="PTHR30461:SF2">
    <property type="entry name" value="SERINE RECOMBINASE PINE-RELATED"/>
    <property type="match status" value="1"/>
</dbReference>
<dbReference type="PROSITE" id="PS00397">
    <property type="entry name" value="RECOMBINASES_1"/>
    <property type="match status" value="1"/>
</dbReference>
<comment type="caution">
    <text evidence="7">The sequence shown here is derived from an EMBL/GenBank/DDBJ whole genome shotgun (WGS) entry which is preliminary data.</text>
</comment>
<dbReference type="PANTHER" id="PTHR30461">
    <property type="entry name" value="DNA-INVERTASE FROM LAMBDOID PROPHAGE"/>
    <property type="match status" value="1"/>
</dbReference>